<dbReference type="Pfam" id="PF14417">
    <property type="entry name" value="MEDS"/>
    <property type="match status" value="1"/>
</dbReference>
<sequence length="338" mass="36455">MSERGTADAAFLHEACVYRSAGEFLATTLPFVRDGLRLGEPVLAVTTPANIELIGRALGPEADRVEFVDAHSWYGTPLATLSAYDRYVARWTEPAGHVRVIGEPVWSSRTDRQVIDLQRYESVLNVVFASSPAWIVCPYDTRVLDPAVVIGARRTHPALATSRGRVPSSEFLAPEAFFLACDDTAPLSDAPPDAAVLPFAGDLGGVRRFATTQAVLHGVAGEPAVLFAAAAGEAVAYVADRGGDRAVVRMWANRGEIVLEVLNAAGHLPDPFPGYRPPSLLRSQPDDGLWFTRHVCEFVEIRSGEFGAVARLHFPRPLVGHPADVNPGTPVPGLRRTH</sequence>
<dbReference type="NCBIfam" id="NF041045">
    <property type="entry name" value="RsbA_anti_sig"/>
    <property type="match status" value="1"/>
</dbReference>
<dbReference type="eggNOG" id="COG2172">
    <property type="taxonomic scope" value="Bacteria"/>
</dbReference>
<dbReference type="STRING" id="211114.SAMN04489726_7222"/>
<dbReference type="RefSeq" id="WP_052407637.1">
    <property type="nucleotide sequence ID" value="NZ_JOEF01000017.1"/>
</dbReference>
<dbReference type="Proteomes" id="UP000183376">
    <property type="component" value="Chromosome I"/>
</dbReference>
<keyword evidence="3" id="KW-1185">Reference proteome</keyword>
<organism evidence="2 3">
    <name type="scientific">Allokutzneria albata</name>
    <name type="common">Kibdelosporangium albatum</name>
    <dbReference type="NCBI Taxonomy" id="211114"/>
    <lineage>
        <taxon>Bacteria</taxon>
        <taxon>Bacillati</taxon>
        <taxon>Actinomycetota</taxon>
        <taxon>Actinomycetes</taxon>
        <taxon>Pseudonocardiales</taxon>
        <taxon>Pseudonocardiaceae</taxon>
        <taxon>Allokutzneria</taxon>
    </lineage>
</organism>
<reference evidence="2 3" key="1">
    <citation type="submission" date="2016-10" db="EMBL/GenBank/DDBJ databases">
        <authorList>
            <person name="de Groot N.N."/>
        </authorList>
    </citation>
    <scope>NUCLEOTIDE SEQUENCE [LARGE SCALE GENOMIC DNA]</scope>
    <source>
        <strain evidence="2 3">DSM 44149</strain>
    </source>
</reference>
<dbReference type="EMBL" id="LT629701">
    <property type="protein sequence ID" value="SDN57153.1"/>
    <property type="molecule type" value="Genomic_DNA"/>
</dbReference>
<evidence type="ECO:0000313" key="3">
    <source>
        <dbReference type="Proteomes" id="UP000183376"/>
    </source>
</evidence>
<protein>
    <submittedName>
        <fullName evidence="2">MEDS: MEthanogen/methylotroph, DcmR Sensory domain</fullName>
    </submittedName>
</protein>
<dbReference type="AlphaFoldDB" id="A0A1H0CH58"/>
<dbReference type="InterPro" id="IPR047718">
    <property type="entry name" value="RsbA-like_anti_sig"/>
</dbReference>
<evidence type="ECO:0000313" key="2">
    <source>
        <dbReference type="EMBL" id="SDN57153.1"/>
    </source>
</evidence>
<name>A0A1H0CH58_ALLAB</name>
<proteinExistence type="predicted"/>
<accession>A0A1H0CH58</accession>
<dbReference type="InterPro" id="IPR025847">
    <property type="entry name" value="MEDS_domain"/>
</dbReference>
<evidence type="ECO:0000259" key="1">
    <source>
        <dbReference type="Pfam" id="PF14417"/>
    </source>
</evidence>
<gene>
    <name evidence="2" type="ORF">SAMN04489726_7222</name>
</gene>
<feature type="domain" description="MEDS" evidence="1">
    <location>
        <begin position="13"/>
        <end position="157"/>
    </location>
</feature>